<organism evidence="1 2">
    <name type="scientific">Phytophthora megakarya</name>
    <dbReference type="NCBI Taxonomy" id="4795"/>
    <lineage>
        <taxon>Eukaryota</taxon>
        <taxon>Sar</taxon>
        <taxon>Stramenopiles</taxon>
        <taxon>Oomycota</taxon>
        <taxon>Peronosporomycetes</taxon>
        <taxon>Peronosporales</taxon>
        <taxon>Peronosporaceae</taxon>
        <taxon>Phytophthora</taxon>
    </lineage>
</organism>
<protein>
    <submittedName>
        <fullName evidence="1">Copia type Polyprotein</fullName>
    </submittedName>
</protein>
<dbReference type="STRING" id="4795.A0A225VBF9"/>
<name>A0A225VBF9_9STRA</name>
<evidence type="ECO:0000313" key="1">
    <source>
        <dbReference type="EMBL" id="OWZ02434.1"/>
    </source>
</evidence>
<proteinExistence type="predicted"/>
<dbReference type="CDD" id="cd09272">
    <property type="entry name" value="RNase_HI_RT_Ty1"/>
    <property type="match status" value="1"/>
</dbReference>
<sequence length="110" mass="12063">MAGGAIAWAARRQTVTAMSTVEAEYVAASKATMEGRGVVNLLDEVLNVVKVETKLKIGVDNNAAIALAKAPAYSNRTRHIELRWHFVHEQIKQTLLEIYKVNGTDNPADM</sequence>
<dbReference type="OrthoDB" id="114564at2759"/>
<gene>
    <name evidence="1" type="ORF">PHMEG_00026001</name>
</gene>
<comment type="caution">
    <text evidence="1">The sequence shown here is derived from an EMBL/GenBank/DDBJ whole genome shotgun (WGS) entry which is preliminary data.</text>
</comment>
<dbReference type="Proteomes" id="UP000198211">
    <property type="component" value="Unassembled WGS sequence"/>
</dbReference>
<reference evidence="2" key="1">
    <citation type="submission" date="2017-03" db="EMBL/GenBank/DDBJ databases">
        <title>Phytopthora megakarya and P. palmivora, two closely related causual agents of cacao black pod achieved similar genome size and gene model numbers by different mechanisms.</title>
        <authorList>
            <person name="Ali S."/>
            <person name="Shao J."/>
            <person name="Larry D.J."/>
            <person name="Kronmiller B."/>
            <person name="Shen D."/>
            <person name="Strem M.D."/>
            <person name="Melnick R.L."/>
            <person name="Guiltinan M.J."/>
            <person name="Tyler B.M."/>
            <person name="Meinhardt L.W."/>
            <person name="Bailey B.A."/>
        </authorList>
    </citation>
    <scope>NUCLEOTIDE SEQUENCE [LARGE SCALE GENOMIC DNA]</scope>
    <source>
        <strain evidence="2">zdho120</strain>
    </source>
</reference>
<keyword evidence="2" id="KW-1185">Reference proteome</keyword>
<accession>A0A225VBF9</accession>
<dbReference type="AlphaFoldDB" id="A0A225VBF9"/>
<evidence type="ECO:0000313" key="2">
    <source>
        <dbReference type="Proteomes" id="UP000198211"/>
    </source>
</evidence>
<dbReference type="EMBL" id="NBNE01006169">
    <property type="protein sequence ID" value="OWZ02434.1"/>
    <property type="molecule type" value="Genomic_DNA"/>
</dbReference>